<evidence type="ECO:0000313" key="2">
    <source>
        <dbReference type="Proteomes" id="UP000027222"/>
    </source>
</evidence>
<dbReference type="HOGENOM" id="CLU_063264_0_0_1"/>
<evidence type="ECO:0008006" key="3">
    <source>
        <dbReference type="Google" id="ProtNLM"/>
    </source>
</evidence>
<sequence length="347" mass="39557">MDFTLLPQELIALVVKESCSDPSTLNALVLTCKRLHKEANPVLYASMVDCSETIQHNFLSTIQKNRELATLVRVYVAPTNALSLRDLIIPCLSLMVNLQELTIIQTFFFAARPFPLVLGQEMPFQLKKFASTSSGGYRHANNVAQFLENQHELTHLHWLDNSTLHLSKNACPRLQYLFSNLSSARAILPQRSIVELYLHDGDDPRLGGSEFDSDQRKRDFSQLEEVGCLRALSLDVEMSHSVKTQEFFIQPSRNMVVLRSDWPYNWESLGLLDKFSSLKRLIINTDPSMRRSSGTAFDLEFNIPRLFIGRSNLRIVDALWEHPVRYKRWVDGVPQPGLIGINLDSLI</sequence>
<dbReference type="AlphaFoldDB" id="A0A067SZN8"/>
<gene>
    <name evidence="1" type="ORF">GALMADRAFT_247948</name>
</gene>
<organism evidence="1 2">
    <name type="scientific">Galerina marginata (strain CBS 339.88)</name>
    <dbReference type="NCBI Taxonomy" id="685588"/>
    <lineage>
        <taxon>Eukaryota</taxon>
        <taxon>Fungi</taxon>
        <taxon>Dikarya</taxon>
        <taxon>Basidiomycota</taxon>
        <taxon>Agaricomycotina</taxon>
        <taxon>Agaricomycetes</taxon>
        <taxon>Agaricomycetidae</taxon>
        <taxon>Agaricales</taxon>
        <taxon>Agaricineae</taxon>
        <taxon>Strophariaceae</taxon>
        <taxon>Galerina</taxon>
    </lineage>
</organism>
<reference evidence="2" key="1">
    <citation type="journal article" date="2014" name="Proc. Natl. Acad. Sci. U.S.A.">
        <title>Extensive sampling of basidiomycete genomes demonstrates inadequacy of the white-rot/brown-rot paradigm for wood decay fungi.</title>
        <authorList>
            <person name="Riley R."/>
            <person name="Salamov A.A."/>
            <person name="Brown D.W."/>
            <person name="Nagy L.G."/>
            <person name="Floudas D."/>
            <person name="Held B.W."/>
            <person name="Levasseur A."/>
            <person name="Lombard V."/>
            <person name="Morin E."/>
            <person name="Otillar R."/>
            <person name="Lindquist E.A."/>
            <person name="Sun H."/>
            <person name="LaButti K.M."/>
            <person name="Schmutz J."/>
            <person name="Jabbour D."/>
            <person name="Luo H."/>
            <person name="Baker S.E."/>
            <person name="Pisabarro A.G."/>
            <person name="Walton J.D."/>
            <person name="Blanchette R.A."/>
            <person name="Henrissat B."/>
            <person name="Martin F."/>
            <person name="Cullen D."/>
            <person name="Hibbett D.S."/>
            <person name="Grigoriev I.V."/>
        </authorList>
    </citation>
    <scope>NUCLEOTIDE SEQUENCE [LARGE SCALE GENOMIC DNA]</scope>
    <source>
        <strain evidence="2">CBS 339.88</strain>
    </source>
</reference>
<evidence type="ECO:0000313" key="1">
    <source>
        <dbReference type="EMBL" id="KDR75507.1"/>
    </source>
</evidence>
<dbReference type="Proteomes" id="UP000027222">
    <property type="component" value="Unassembled WGS sequence"/>
</dbReference>
<protein>
    <recommendedName>
        <fullName evidence="3">F-box domain-containing protein</fullName>
    </recommendedName>
</protein>
<accession>A0A067SZN8</accession>
<dbReference type="OrthoDB" id="3232239at2759"/>
<proteinExistence type="predicted"/>
<name>A0A067SZN8_GALM3</name>
<dbReference type="EMBL" id="KL142380">
    <property type="protein sequence ID" value="KDR75507.1"/>
    <property type="molecule type" value="Genomic_DNA"/>
</dbReference>
<keyword evidence="2" id="KW-1185">Reference proteome</keyword>